<keyword evidence="4" id="KW-1185">Reference proteome</keyword>
<evidence type="ECO:0000256" key="1">
    <source>
        <dbReference type="ARBA" id="ARBA00022553"/>
    </source>
</evidence>
<evidence type="ECO:0000313" key="4">
    <source>
        <dbReference type="Proteomes" id="UP001366166"/>
    </source>
</evidence>
<organism evidence="3 4">
    <name type="scientific">Desulfoferula mesophila</name>
    <dbReference type="NCBI Taxonomy" id="3058419"/>
    <lineage>
        <taxon>Bacteria</taxon>
        <taxon>Pseudomonadati</taxon>
        <taxon>Thermodesulfobacteriota</taxon>
        <taxon>Desulfarculia</taxon>
        <taxon>Desulfarculales</taxon>
        <taxon>Desulfarculaceae</taxon>
        <taxon>Desulfoferula</taxon>
    </lineage>
</organism>
<dbReference type="InterPro" id="IPR050595">
    <property type="entry name" value="Bact_response_regulator"/>
</dbReference>
<protein>
    <submittedName>
        <fullName evidence="3">Response regulator</fullName>
    </submittedName>
</protein>
<dbReference type="SMART" id="SM00448">
    <property type="entry name" value="REC"/>
    <property type="match status" value="1"/>
</dbReference>
<feature type="domain" description="Response regulatory" evidence="2">
    <location>
        <begin position="3"/>
        <end position="125"/>
    </location>
</feature>
<dbReference type="Pfam" id="PF00072">
    <property type="entry name" value="Response_reg"/>
    <property type="match status" value="1"/>
</dbReference>
<keyword evidence="1" id="KW-0597">Phosphoprotein</keyword>
<dbReference type="Gene3D" id="3.40.50.2300">
    <property type="match status" value="1"/>
</dbReference>
<dbReference type="RefSeq" id="WP_338604654.1">
    <property type="nucleotide sequence ID" value="NZ_AP028679.1"/>
</dbReference>
<sequence length="130" mass="14789">MPKRVLVVDDEMDVRTFITTLLDSNGYKALVAENGEQGWRKFQETKPDLVTLDVMMPKQSGIRMYRDIKTNPEYASVPVLIISGLARKTFLHSQKVLDQFKGQSVPEPEGYIEKPPEPEELLAEVQRIIG</sequence>
<dbReference type="PANTHER" id="PTHR44591:SF3">
    <property type="entry name" value="RESPONSE REGULATORY DOMAIN-CONTAINING PROTEIN"/>
    <property type="match status" value="1"/>
</dbReference>
<dbReference type="PANTHER" id="PTHR44591">
    <property type="entry name" value="STRESS RESPONSE REGULATOR PROTEIN 1"/>
    <property type="match status" value="1"/>
</dbReference>
<dbReference type="KEGG" id="dmp:FAK_02780"/>
<gene>
    <name evidence="3" type="ORF">FAK_02780</name>
</gene>
<accession>A0AAU9F017</accession>
<dbReference type="InterPro" id="IPR011006">
    <property type="entry name" value="CheY-like_superfamily"/>
</dbReference>
<name>A0AAU9F017_9BACT</name>
<reference evidence="4" key="1">
    <citation type="journal article" date="2023" name="Arch. Microbiol.">
        <title>Desulfoferula mesophilus gen. nov. sp. nov., a mesophilic sulfate-reducing bacterium isolated from a brackish lake sediment.</title>
        <authorList>
            <person name="Watanabe T."/>
            <person name="Yabe T."/>
            <person name="Tsuji J.M."/>
            <person name="Fukui M."/>
        </authorList>
    </citation>
    <scope>NUCLEOTIDE SEQUENCE [LARGE SCALE GENOMIC DNA]</scope>
    <source>
        <strain evidence="4">12FAK</strain>
    </source>
</reference>
<dbReference type="SUPFAM" id="SSF52172">
    <property type="entry name" value="CheY-like"/>
    <property type="match status" value="1"/>
</dbReference>
<evidence type="ECO:0000259" key="2">
    <source>
        <dbReference type="SMART" id="SM00448"/>
    </source>
</evidence>
<proteinExistence type="predicted"/>
<dbReference type="Proteomes" id="UP001366166">
    <property type="component" value="Chromosome"/>
</dbReference>
<evidence type="ECO:0000313" key="3">
    <source>
        <dbReference type="EMBL" id="BEQ13212.1"/>
    </source>
</evidence>
<dbReference type="GO" id="GO:0000160">
    <property type="term" value="P:phosphorelay signal transduction system"/>
    <property type="evidence" value="ECO:0007669"/>
    <property type="project" value="InterPro"/>
</dbReference>
<dbReference type="AlphaFoldDB" id="A0AAU9F017"/>
<dbReference type="InterPro" id="IPR001789">
    <property type="entry name" value="Sig_transdc_resp-reg_receiver"/>
</dbReference>
<dbReference type="EMBL" id="AP028679">
    <property type="protein sequence ID" value="BEQ13212.1"/>
    <property type="molecule type" value="Genomic_DNA"/>
</dbReference>